<comment type="similarity">
    <text evidence="1">Belongs to the HisA/HisF family.</text>
</comment>
<dbReference type="GO" id="GO:0000105">
    <property type="term" value="P:L-histidine biosynthetic process"/>
    <property type="evidence" value="ECO:0007669"/>
    <property type="project" value="InterPro"/>
</dbReference>
<dbReference type="InterPro" id="IPR011060">
    <property type="entry name" value="RibuloseP-bd_barrel"/>
</dbReference>
<evidence type="ECO:0000256" key="1">
    <source>
        <dbReference type="ARBA" id="ARBA00009667"/>
    </source>
</evidence>
<dbReference type="SUPFAM" id="SSF51366">
    <property type="entry name" value="Ribulose-phoshate binding barrel"/>
    <property type="match status" value="1"/>
</dbReference>
<comment type="caution">
    <text evidence="2">The sequence shown here is derived from an EMBL/GenBank/DDBJ whole genome shotgun (WGS) entry which is preliminary data.</text>
</comment>
<dbReference type="InterPro" id="IPR006062">
    <property type="entry name" value="His_biosynth"/>
</dbReference>
<reference evidence="2" key="1">
    <citation type="journal article" date="2015" name="Nature">
        <title>Complex archaea that bridge the gap between prokaryotes and eukaryotes.</title>
        <authorList>
            <person name="Spang A."/>
            <person name="Saw J.H."/>
            <person name="Jorgensen S.L."/>
            <person name="Zaremba-Niedzwiedzka K."/>
            <person name="Martijn J."/>
            <person name="Lind A.E."/>
            <person name="van Eijk R."/>
            <person name="Schleper C."/>
            <person name="Guy L."/>
            <person name="Ettema T.J."/>
        </authorList>
    </citation>
    <scope>NUCLEOTIDE SEQUENCE</scope>
</reference>
<evidence type="ECO:0000313" key="2">
    <source>
        <dbReference type="EMBL" id="KKM05852.1"/>
    </source>
</evidence>
<accession>A0A0F9HRJ7</accession>
<proteinExistence type="inferred from homology"/>
<name>A0A0F9HRJ7_9ZZZZ</name>
<dbReference type="GO" id="GO:0000162">
    <property type="term" value="P:L-tryptophan biosynthetic process"/>
    <property type="evidence" value="ECO:0007669"/>
    <property type="project" value="TreeGrafter"/>
</dbReference>
<protein>
    <recommendedName>
        <fullName evidence="3">1-(5-phosphoribosyl)-5-((5-phosphoribosylamino)methylideneamino)imidazole-4-carboxamide isomerase</fullName>
    </recommendedName>
</protein>
<sequence>MMLYPMIELLDGRCVSLFRGRTEEPQIWHVDPVEKVKSFAKAGAEWIQITDFDAMPENERNADLIREIILTAGIQVQLGGGFRSLERITDWINQGVGRIVVGTLALLQPELV</sequence>
<dbReference type="GO" id="GO:0003949">
    <property type="term" value="F:1-(5-phosphoribosyl)-5-[(5-phosphoribosylamino)methylideneamino]imidazole-4-carboxamide isomerase activity"/>
    <property type="evidence" value="ECO:0007669"/>
    <property type="project" value="InterPro"/>
</dbReference>
<dbReference type="Pfam" id="PF00977">
    <property type="entry name" value="His_biosynth"/>
    <property type="match status" value="1"/>
</dbReference>
<dbReference type="AlphaFoldDB" id="A0A0F9HRJ7"/>
<dbReference type="InterPro" id="IPR044524">
    <property type="entry name" value="Isoase_HisA-like"/>
</dbReference>
<dbReference type="Gene3D" id="3.20.20.70">
    <property type="entry name" value="Aldolase class I"/>
    <property type="match status" value="1"/>
</dbReference>
<dbReference type="PANTHER" id="PTHR43090">
    <property type="entry name" value="1-(5-PHOSPHORIBOSYL)-5-[(5-PHOSPHORIBOSYLAMINO)METHYLIDENEAMINO] IMIDAZOLE-4-CARBOXAMIDE ISOMERASE"/>
    <property type="match status" value="1"/>
</dbReference>
<organism evidence="2">
    <name type="scientific">marine sediment metagenome</name>
    <dbReference type="NCBI Taxonomy" id="412755"/>
    <lineage>
        <taxon>unclassified sequences</taxon>
        <taxon>metagenomes</taxon>
        <taxon>ecological metagenomes</taxon>
    </lineage>
</organism>
<gene>
    <name evidence="2" type="ORF">LCGC14_1749940</name>
</gene>
<dbReference type="EMBL" id="LAZR01016129">
    <property type="protein sequence ID" value="KKM05852.1"/>
    <property type="molecule type" value="Genomic_DNA"/>
</dbReference>
<dbReference type="InterPro" id="IPR013785">
    <property type="entry name" value="Aldolase_TIM"/>
</dbReference>
<dbReference type="GO" id="GO:0005737">
    <property type="term" value="C:cytoplasm"/>
    <property type="evidence" value="ECO:0007669"/>
    <property type="project" value="TreeGrafter"/>
</dbReference>
<dbReference type="PANTHER" id="PTHR43090:SF2">
    <property type="entry name" value="1-(5-PHOSPHORIBOSYL)-5-[(5-PHOSPHORIBOSYLAMINO)METHYLIDENEAMINO] IMIDAZOLE-4-CARBOXAMIDE ISOMERASE"/>
    <property type="match status" value="1"/>
</dbReference>
<evidence type="ECO:0008006" key="3">
    <source>
        <dbReference type="Google" id="ProtNLM"/>
    </source>
</evidence>